<keyword evidence="7 12" id="KW-0479">Metal-binding</keyword>
<gene>
    <name evidence="13" type="ORF">BOCO_0536</name>
</gene>
<accession>A0A261ET33</accession>
<dbReference type="GO" id="GO:0009298">
    <property type="term" value="P:GDP-mannose biosynthetic process"/>
    <property type="evidence" value="ECO:0007669"/>
    <property type="project" value="UniProtKB-UniPathway"/>
</dbReference>
<dbReference type="Gene3D" id="3.30.1240.20">
    <property type="match status" value="1"/>
</dbReference>
<name>A0A261ET33_9BIFI</name>
<evidence type="ECO:0000256" key="6">
    <source>
        <dbReference type="ARBA" id="ARBA00022490"/>
    </source>
</evidence>
<keyword evidence="13" id="KW-0378">Hydrolase</keyword>
<evidence type="ECO:0000256" key="2">
    <source>
        <dbReference type="ARBA" id="ARBA00004699"/>
    </source>
</evidence>
<comment type="pathway">
    <text evidence="2">Nucleotide-sugar biosynthesis; GDP-alpha-D-mannose biosynthesis; alpha-D-mannose 1-phosphate from D-fructose 6-phosphate: step 2/2.</text>
</comment>
<dbReference type="SFLD" id="SFLDS00003">
    <property type="entry name" value="Haloacid_Dehalogenase"/>
    <property type="match status" value="1"/>
</dbReference>
<evidence type="ECO:0000256" key="5">
    <source>
        <dbReference type="ARBA" id="ARBA00012730"/>
    </source>
</evidence>
<dbReference type="GO" id="GO:0005737">
    <property type="term" value="C:cytoplasm"/>
    <property type="evidence" value="ECO:0007669"/>
    <property type="project" value="UniProtKB-SubCell"/>
</dbReference>
<feature type="binding site" evidence="12">
    <location>
        <position position="32"/>
    </location>
    <ligand>
        <name>Mg(2+)</name>
        <dbReference type="ChEBI" id="CHEBI:18420"/>
        <label>1</label>
    </ligand>
</feature>
<organism evidence="13 14">
    <name type="scientific">Bombiscardovia coagulans</name>
    <dbReference type="NCBI Taxonomy" id="686666"/>
    <lineage>
        <taxon>Bacteria</taxon>
        <taxon>Bacillati</taxon>
        <taxon>Actinomycetota</taxon>
        <taxon>Actinomycetes</taxon>
        <taxon>Bifidobacteriales</taxon>
        <taxon>Bifidobacteriaceae</taxon>
        <taxon>Bombiscardovia</taxon>
    </lineage>
</organism>
<keyword evidence="9" id="KW-0413">Isomerase</keyword>
<dbReference type="SUPFAM" id="SSF56784">
    <property type="entry name" value="HAD-like"/>
    <property type="match status" value="1"/>
</dbReference>
<reference evidence="13 14" key="1">
    <citation type="journal article" date="2017" name="BMC Genomics">
        <title>Comparative genomic and phylogenomic analyses of the Bifidobacteriaceae family.</title>
        <authorList>
            <person name="Lugli G.A."/>
            <person name="Milani C."/>
            <person name="Turroni F."/>
            <person name="Duranti S."/>
            <person name="Mancabelli L."/>
            <person name="Mangifesta M."/>
            <person name="Ferrario C."/>
            <person name="Modesto M."/>
            <person name="Mattarelli P."/>
            <person name="Jiri K."/>
            <person name="van Sinderen D."/>
            <person name="Ventura M."/>
        </authorList>
    </citation>
    <scope>NUCLEOTIDE SEQUENCE [LARGE SCALE GENOMIC DNA]</scope>
    <source>
        <strain evidence="13 14">DSM 22924</strain>
    </source>
</reference>
<comment type="caution">
    <text evidence="13">The sequence shown here is derived from an EMBL/GenBank/DDBJ whole genome shotgun (WGS) entry which is preliminary data.</text>
</comment>
<evidence type="ECO:0000256" key="7">
    <source>
        <dbReference type="ARBA" id="ARBA00022723"/>
    </source>
</evidence>
<dbReference type="NCBIfam" id="TIGR01484">
    <property type="entry name" value="HAD-SF-IIB"/>
    <property type="match status" value="1"/>
</dbReference>
<evidence type="ECO:0000256" key="4">
    <source>
        <dbReference type="ARBA" id="ARBA00011738"/>
    </source>
</evidence>
<dbReference type="InterPro" id="IPR005002">
    <property type="entry name" value="PMM"/>
</dbReference>
<dbReference type="Gene3D" id="3.40.50.1000">
    <property type="entry name" value="HAD superfamily/HAD-like"/>
    <property type="match status" value="1"/>
</dbReference>
<evidence type="ECO:0000313" key="13">
    <source>
        <dbReference type="EMBL" id="OZG50019.1"/>
    </source>
</evidence>
<dbReference type="AlphaFoldDB" id="A0A261ET33"/>
<comment type="cofactor">
    <cofactor evidence="12">
        <name>Mg(2+)</name>
        <dbReference type="ChEBI" id="CHEBI:18420"/>
    </cofactor>
</comment>
<dbReference type="SFLD" id="SFLDG01140">
    <property type="entry name" value="C2.B:_Phosphomannomutase_and_P"/>
    <property type="match status" value="1"/>
</dbReference>
<feature type="active site" description="Proton donor/acceptor" evidence="10">
    <location>
        <position position="34"/>
    </location>
</feature>
<dbReference type="Pfam" id="PF03332">
    <property type="entry name" value="PMM"/>
    <property type="match status" value="1"/>
</dbReference>
<protein>
    <recommendedName>
        <fullName evidence="5">phosphomannomutase</fullName>
        <ecNumber evidence="5">5.4.2.8</ecNumber>
    </recommendedName>
</protein>
<evidence type="ECO:0000256" key="9">
    <source>
        <dbReference type="ARBA" id="ARBA00023235"/>
    </source>
</evidence>
<evidence type="ECO:0000256" key="10">
    <source>
        <dbReference type="PIRSR" id="PIRSR605002-1"/>
    </source>
</evidence>
<feature type="binding site" evidence="11">
    <location>
        <position position="149"/>
    </location>
    <ligand>
        <name>alpha-D-mannose 1-phosphate</name>
        <dbReference type="ChEBI" id="CHEBI:58409"/>
    </ligand>
</feature>
<evidence type="ECO:0000256" key="3">
    <source>
        <dbReference type="ARBA" id="ARBA00009736"/>
    </source>
</evidence>
<comment type="subcellular location">
    <subcellularLocation>
        <location evidence="1">Cytoplasm</location>
    </subcellularLocation>
</comment>
<keyword evidence="14" id="KW-1185">Reference proteome</keyword>
<sequence>MGMEKQQGLVVSSWQEQDLSSICLRAKVLAFDLDTTLARSKTRMTEPVAFQFATMTRIMPVAIVSGGRFEQFQEQVLDVLPVETNRFNLHLMPTSGTRYYRWDGGNWSQVYAHDLSEQDRHAAAASLQRRAQELGFWEEKTWGPRIEDRGSQITFSALGQEAPVDKKEAWDPTNEKKNALTSAVAGDLPHLQVRSGGSTSVDISARGIDKAYAVQKLAGILDIAIDQMVFVGDRMDPDGNDYPAAQAGTMALRVSDPQDTLTLLQRMEPLLMSKS</sequence>
<dbReference type="InterPro" id="IPR006379">
    <property type="entry name" value="HAD-SF_hydro_IIB"/>
</dbReference>
<dbReference type="EC" id="5.4.2.8" evidence="5"/>
<comment type="subunit">
    <text evidence="4">Homodimer.</text>
</comment>
<evidence type="ECO:0000256" key="11">
    <source>
        <dbReference type="PIRSR" id="PIRSR605002-2"/>
    </source>
</evidence>
<dbReference type="GO" id="GO:0016791">
    <property type="term" value="F:phosphatase activity"/>
    <property type="evidence" value="ECO:0007669"/>
    <property type="project" value="UniProtKB-ARBA"/>
</dbReference>
<keyword evidence="8 12" id="KW-0460">Magnesium</keyword>
<dbReference type="InterPro" id="IPR023214">
    <property type="entry name" value="HAD_sf"/>
</dbReference>
<evidence type="ECO:0000256" key="1">
    <source>
        <dbReference type="ARBA" id="ARBA00004496"/>
    </source>
</evidence>
<feature type="binding site" evidence="12">
    <location>
        <position position="249"/>
    </location>
    <ligand>
        <name>Mg(2+)</name>
        <dbReference type="ChEBI" id="CHEBI:18420"/>
        <label>1</label>
    </ligand>
</feature>
<dbReference type="InterPro" id="IPR043169">
    <property type="entry name" value="PMM_cap"/>
</dbReference>
<dbReference type="SFLD" id="SFLDG01143">
    <property type="entry name" value="C2.B.3:_Phosphomannomutase_Lik"/>
    <property type="match status" value="1"/>
</dbReference>
<feature type="active site" description="Nucleophile" evidence="10">
    <location>
        <position position="32"/>
    </location>
</feature>
<dbReference type="Proteomes" id="UP000216004">
    <property type="component" value="Unassembled WGS sequence"/>
</dbReference>
<dbReference type="UniPathway" id="UPA00126">
    <property type="reaction ID" value="UER00424"/>
</dbReference>
<dbReference type="GO" id="GO:0004615">
    <property type="term" value="F:phosphomannomutase activity"/>
    <property type="evidence" value="ECO:0007669"/>
    <property type="project" value="UniProtKB-EC"/>
</dbReference>
<feature type="binding site" evidence="11">
    <location>
        <position position="202"/>
    </location>
    <ligand>
        <name>alpha-D-mannose 1-phosphate</name>
        <dbReference type="ChEBI" id="CHEBI:58409"/>
    </ligand>
</feature>
<dbReference type="EMBL" id="MWWS01000004">
    <property type="protein sequence ID" value="OZG50019.1"/>
    <property type="molecule type" value="Genomic_DNA"/>
</dbReference>
<evidence type="ECO:0000256" key="8">
    <source>
        <dbReference type="ARBA" id="ARBA00022842"/>
    </source>
</evidence>
<feature type="binding site" evidence="12">
    <location>
        <position position="34"/>
    </location>
    <ligand>
        <name>Mg(2+)</name>
        <dbReference type="ChEBI" id="CHEBI:18420"/>
        <label>1</label>
    </ligand>
</feature>
<keyword evidence="6" id="KW-0963">Cytoplasm</keyword>
<evidence type="ECO:0000313" key="14">
    <source>
        <dbReference type="Proteomes" id="UP000216004"/>
    </source>
</evidence>
<feature type="binding site" evidence="12">
    <location>
        <position position="233"/>
    </location>
    <ligand>
        <name>Mg(2+)</name>
        <dbReference type="ChEBI" id="CHEBI:18420"/>
        <label>1</label>
    </ligand>
</feature>
<comment type="similarity">
    <text evidence="3">Belongs to the eukaryotic PMM family.</text>
</comment>
<dbReference type="InterPro" id="IPR036412">
    <property type="entry name" value="HAD-like_sf"/>
</dbReference>
<evidence type="ECO:0000256" key="12">
    <source>
        <dbReference type="PIRSR" id="PIRSR605002-3"/>
    </source>
</evidence>
<dbReference type="GO" id="GO:0046872">
    <property type="term" value="F:metal ion binding"/>
    <property type="evidence" value="ECO:0007669"/>
    <property type="project" value="UniProtKB-KW"/>
</dbReference>
<feature type="binding site" evidence="11">
    <location>
        <position position="200"/>
    </location>
    <ligand>
        <name>alpha-D-mannose 1-phosphate</name>
        <dbReference type="ChEBI" id="CHEBI:58409"/>
    </ligand>
</feature>
<proteinExistence type="inferred from homology"/>